<protein>
    <recommendedName>
        <fullName evidence="1">UPF0310 protein GGR25_004659</fullName>
    </recommendedName>
</protein>
<dbReference type="RefSeq" id="WP_183401224.1">
    <property type="nucleotide sequence ID" value="NZ_JACIDS010000006.1"/>
</dbReference>
<reference evidence="3 4" key="1">
    <citation type="submission" date="2020-08" db="EMBL/GenBank/DDBJ databases">
        <title>Genomic Encyclopedia of Type Strains, Phase IV (KMG-IV): sequencing the most valuable type-strain genomes for metagenomic binning, comparative biology and taxonomic classification.</title>
        <authorList>
            <person name="Goeker M."/>
        </authorList>
    </citation>
    <scope>NUCLEOTIDE SEQUENCE [LARGE SCALE GENOMIC DNA]</scope>
    <source>
        <strain evidence="3 4">DSM 25966</strain>
    </source>
</reference>
<dbReference type="EMBL" id="JACIDS010000006">
    <property type="protein sequence ID" value="MBB3933586.1"/>
    <property type="molecule type" value="Genomic_DNA"/>
</dbReference>
<dbReference type="Gene3D" id="3.10.590.10">
    <property type="entry name" value="ph1033 like domains"/>
    <property type="match status" value="1"/>
</dbReference>
<dbReference type="AlphaFoldDB" id="A0A840AZF8"/>
<comment type="caution">
    <text evidence="3">The sequence shown here is derived from an EMBL/GenBank/DDBJ whole genome shotgun (WGS) entry which is preliminary data.</text>
</comment>
<dbReference type="InterPro" id="IPR002740">
    <property type="entry name" value="EVE_domain"/>
</dbReference>
<dbReference type="SUPFAM" id="SSF88697">
    <property type="entry name" value="PUA domain-like"/>
    <property type="match status" value="1"/>
</dbReference>
<evidence type="ECO:0000256" key="1">
    <source>
        <dbReference type="HAMAP-Rule" id="MF_00771"/>
    </source>
</evidence>
<feature type="domain" description="EVE" evidence="2">
    <location>
        <begin position="3"/>
        <end position="133"/>
    </location>
</feature>
<accession>A0A840AZF8</accession>
<dbReference type="Proteomes" id="UP000553963">
    <property type="component" value="Unassembled WGS sequence"/>
</dbReference>
<comment type="similarity">
    <text evidence="1">Belongs to the UPF0310 family.</text>
</comment>
<organism evidence="3 4">
    <name type="scientific">Kaistia hirudinis</name>
    <dbReference type="NCBI Taxonomy" id="1293440"/>
    <lineage>
        <taxon>Bacteria</taxon>
        <taxon>Pseudomonadati</taxon>
        <taxon>Pseudomonadota</taxon>
        <taxon>Alphaproteobacteria</taxon>
        <taxon>Hyphomicrobiales</taxon>
        <taxon>Kaistiaceae</taxon>
        <taxon>Kaistia</taxon>
    </lineage>
</organism>
<dbReference type="InterPro" id="IPR022996">
    <property type="entry name" value="UPF0310"/>
</dbReference>
<gene>
    <name evidence="3" type="ORF">GGR25_004659</name>
</gene>
<dbReference type="Pfam" id="PF01878">
    <property type="entry name" value="EVE"/>
    <property type="match status" value="1"/>
</dbReference>
<name>A0A840AZF8_9HYPH</name>
<dbReference type="NCBIfam" id="NF002616">
    <property type="entry name" value="PRK02268.1-2"/>
    <property type="match status" value="1"/>
</dbReference>
<keyword evidence="4" id="KW-1185">Reference proteome</keyword>
<dbReference type="HAMAP" id="MF_00771">
    <property type="entry name" value="UPF0310"/>
    <property type="match status" value="1"/>
</dbReference>
<sequence length="146" mass="15784">MRTWIGVASADHVAIGRAGGFAQLGHGKAAPLKRLRPGDGIAYYSPVRKLGGTERVQAFTAIGIVRPGEIYPAVMGEDFVCSRRDIDWLESQEAPIAPLLESLALTKGKRNWGYAFRFGLVEIDEADFRLIAAAMAANWPVDAVTA</sequence>
<evidence type="ECO:0000313" key="4">
    <source>
        <dbReference type="Proteomes" id="UP000553963"/>
    </source>
</evidence>
<dbReference type="InterPro" id="IPR015947">
    <property type="entry name" value="PUA-like_sf"/>
</dbReference>
<proteinExistence type="inferred from homology"/>
<dbReference type="CDD" id="cd21132">
    <property type="entry name" value="EVE-like"/>
    <property type="match status" value="1"/>
</dbReference>
<evidence type="ECO:0000313" key="3">
    <source>
        <dbReference type="EMBL" id="MBB3933586.1"/>
    </source>
</evidence>
<evidence type="ECO:0000259" key="2">
    <source>
        <dbReference type="Pfam" id="PF01878"/>
    </source>
</evidence>